<reference evidence="1" key="1">
    <citation type="submission" date="2020-12" db="EMBL/GenBank/DDBJ databases">
        <title>Marinomonas arctica sp. nov., a psychrotolerant bacterium isolated from the Arctic.</title>
        <authorList>
            <person name="Zhang Y."/>
        </authorList>
    </citation>
    <scope>NUCLEOTIDE SEQUENCE</scope>
    <source>
        <strain evidence="1">C1424</strain>
    </source>
</reference>
<dbReference type="AlphaFoldDB" id="A0A934JTS2"/>
<evidence type="ECO:0000313" key="1">
    <source>
        <dbReference type="EMBL" id="MBJ7538157.1"/>
    </source>
</evidence>
<dbReference type="RefSeq" id="WP_199468565.1">
    <property type="nucleotide sequence ID" value="NZ_JAEMNX010000011.1"/>
</dbReference>
<accession>A0A934JTS2</accession>
<proteinExistence type="predicted"/>
<evidence type="ECO:0000313" key="2">
    <source>
        <dbReference type="Proteomes" id="UP000628710"/>
    </source>
</evidence>
<keyword evidence="2" id="KW-1185">Reference proteome</keyword>
<dbReference type="Proteomes" id="UP000628710">
    <property type="component" value="Unassembled WGS sequence"/>
</dbReference>
<name>A0A934JTS2_9GAMM</name>
<sequence>MMNASWSLVSWGKAMLFEWLFNFNAVLVTSAQSSVGTQGKTIFLYDYFSSQNHVRLGSVLASSVFMNVLSWGGDAEKCIAISYRKWRTKLIHYFFMNNDWDKGETK</sequence>
<organism evidence="1 2">
    <name type="scientific">Marinomonas transparens</name>
    <dbReference type="NCBI Taxonomy" id="2795388"/>
    <lineage>
        <taxon>Bacteria</taxon>
        <taxon>Pseudomonadati</taxon>
        <taxon>Pseudomonadota</taxon>
        <taxon>Gammaproteobacteria</taxon>
        <taxon>Oceanospirillales</taxon>
        <taxon>Oceanospirillaceae</taxon>
        <taxon>Marinomonas</taxon>
    </lineage>
</organism>
<gene>
    <name evidence="1" type="ORF">I8J31_10765</name>
</gene>
<protein>
    <submittedName>
        <fullName evidence="1">Uncharacterized protein</fullName>
    </submittedName>
</protein>
<comment type="caution">
    <text evidence="1">The sequence shown here is derived from an EMBL/GenBank/DDBJ whole genome shotgun (WGS) entry which is preliminary data.</text>
</comment>
<dbReference type="EMBL" id="JAEMNX010000011">
    <property type="protein sequence ID" value="MBJ7538157.1"/>
    <property type="molecule type" value="Genomic_DNA"/>
</dbReference>